<comment type="caution">
    <text evidence="2">The sequence shown here is derived from an EMBL/GenBank/DDBJ whole genome shotgun (WGS) entry which is preliminary data.</text>
</comment>
<evidence type="ECO:0000256" key="1">
    <source>
        <dbReference type="SAM" id="MobiDB-lite"/>
    </source>
</evidence>
<proteinExistence type="predicted"/>
<keyword evidence="3" id="KW-1185">Reference proteome</keyword>
<dbReference type="AlphaFoldDB" id="A0AAW0A285"/>
<reference evidence="2 3" key="1">
    <citation type="journal article" date="2024" name="J Genomics">
        <title>Draft genome sequencing and assembly of Favolaschia claudopus CIRM-BRFM 2984 isolated from oak limbs.</title>
        <authorList>
            <person name="Navarro D."/>
            <person name="Drula E."/>
            <person name="Chaduli D."/>
            <person name="Cazenave R."/>
            <person name="Ahrendt S."/>
            <person name="Wang J."/>
            <person name="Lipzen A."/>
            <person name="Daum C."/>
            <person name="Barry K."/>
            <person name="Grigoriev I.V."/>
            <person name="Favel A."/>
            <person name="Rosso M.N."/>
            <person name="Martin F."/>
        </authorList>
    </citation>
    <scope>NUCLEOTIDE SEQUENCE [LARGE SCALE GENOMIC DNA]</scope>
    <source>
        <strain evidence="2 3">CIRM-BRFM 2984</strain>
    </source>
</reference>
<dbReference type="EMBL" id="JAWWNJ010000092">
    <property type="protein sequence ID" value="KAK6997325.1"/>
    <property type="molecule type" value="Genomic_DNA"/>
</dbReference>
<sequence length="243" mass="26554">MPDAYERICAYEMAIGVESWLENLATVTPSDFELRDGVVFRKKATKAARFFIVGCVTHPSALCTKSVYNKHSVNVMPSKIGWGRSSGVIHALLGDVTAYVFADGLSFSTMPKSNPAKIPSSYSPKKIAATSPSKPNIPVSGTRKVPVEWSKYAALPGDKPVPIYDARSLDFDIKNLHQLPAYQGELDAGMVIMVVFTLGRYSGMEGEKLSLNVQTAVALHDNVPEENRPSETIIDAKFPLPYN</sequence>
<gene>
    <name evidence="2" type="ORF">R3P38DRAFT_3220283</name>
</gene>
<evidence type="ECO:0000313" key="2">
    <source>
        <dbReference type="EMBL" id="KAK6997325.1"/>
    </source>
</evidence>
<evidence type="ECO:0000313" key="3">
    <source>
        <dbReference type="Proteomes" id="UP001362999"/>
    </source>
</evidence>
<accession>A0AAW0A285</accession>
<protein>
    <submittedName>
        <fullName evidence="2">Uncharacterized protein</fullName>
    </submittedName>
</protein>
<dbReference type="Proteomes" id="UP001362999">
    <property type="component" value="Unassembled WGS sequence"/>
</dbReference>
<name>A0AAW0A285_9AGAR</name>
<feature type="region of interest" description="Disordered" evidence="1">
    <location>
        <begin position="121"/>
        <end position="140"/>
    </location>
</feature>
<organism evidence="2 3">
    <name type="scientific">Favolaschia claudopus</name>
    <dbReference type="NCBI Taxonomy" id="2862362"/>
    <lineage>
        <taxon>Eukaryota</taxon>
        <taxon>Fungi</taxon>
        <taxon>Dikarya</taxon>
        <taxon>Basidiomycota</taxon>
        <taxon>Agaricomycotina</taxon>
        <taxon>Agaricomycetes</taxon>
        <taxon>Agaricomycetidae</taxon>
        <taxon>Agaricales</taxon>
        <taxon>Marasmiineae</taxon>
        <taxon>Mycenaceae</taxon>
        <taxon>Favolaschia</taxon>
    </lineage>
</organism>